<dbReference type="RefSeq" id="WP_273925316.1">
    <property type="nucleotide sequence ID" value="NZ_JAMDGY010000048.1"/>
</dbReference>
<dbReference type="SUPFAM" id="SSF46689">
    <property type="entry name" value="Homeodomain-like"/>
    <property type="match status" value="1"/>
</dbReference>
<keyword evidence="3" id="KW-1185">Reference proteome</keyword>
<sequence length="117" mass="13307">MDTFFGRYDGAQLEAKSVRKSYSREHKVQAAEMVLDGGQSVPEVCEILGIGRTALRRWVEQVREERQGKVPAGAKAITPELQRIEELEALVRQKDRDIEILKKASALLLRDSKDRSR</sequence>
<dbReference type="EMBL" id="JAMDGY010000048">
    <property type="protein sequence ID" value="MDD0992044.1"/>
    <property type="molecule type" value="Genomic_DNA"/>
</dbReference>
<evidence type="ECO:0000313" key="2">
    <source>
        <dbReference type="EMBL" id="MDD0992044.1"/>
    </source>
</evidence>
<name>A0ABT5NV82_9PSED</name>
<evidence type="ECO:0000313" key="3">
    <source>
        <dbReference type="Proteomes" id="UP001148203"/>
    </source>
</evidence>
<dbReference type="InterPro" id="IPR009057">
    <property type="entry name" value="Homeodomain-like_sf"/>
</dbReference>
<gene>
    <name evidence="2" type="ORF">M5G11_16035</name>
</gene>
<dbReference type="Gene3D" id="1.10.10.60">
    <property type="entry name" value="Homeodomain-like"/>
    <property type="match status" value="1"/>
</dbReference>
<organism evidence="2 3">
    <name type="scientific">Pseudomonas fontis</name>
    <dbReference type="NCBI Taxonomy" id="2942633"/>
    <lineage>
        <taxon>Bacteria</taxon>
        <taxon>Pseudomonadati</taxon>
        <taxon>Pseudomonadota</taxon>
        <taxon>Gammaproteobacteria</taxon>
        <taxon>Pseudomonadales</taxon>
        <taxon>Pseudomonadaceae</taxon>
        <taxon>Pseudomonas</taxon>
    </lineage>
</organism>
<reference evidence="2 3" key="1">
    <citation type="submission" date="2022-05" db="EMBL/GenBank/DDBJ databases">
        <title>Novel Pseudomonas spp. Isolated from a Rainbow Trout Aquaculture Facility.</title>
        <authorList>
            <person name="Testerman T."/>
            <person name="Graf J."/>
        </authorList>
    </citation>
    <scope>NUCLEOTIDE SEQUENCE [LARGE SCALE GENOMIC DNA]</scope>
    <source>
        <strain evidence="2 3">ID681</strain>
    </source>
</reference>
<comment type="caution">
    <text evidence="2">The sequence shown here is derived from an EMBL/GenBank/DDBJ whole genome shotgun (WGS) entry which is preliminary data.</text>
</comment>
<dbReference type="Pfam" id="PF01527">
    <property type="entry name" value="HTH_Tnp_1"/>
    <property type="match status" value="1"/>
</dbReference>
<dbReference type="Proteomes" id="UP001148203">
    <property type="component" value="Unassembled WGS sequence"/>
</dbReference>
<protein>
    <submittedName>
        <fullName evidence="2">Transposase</fullName>
    </submittedName>
</protein>
<evidence type="ECO:0000256" key="1">
    <source>
        <dbReference type="ARBA" id="ARBA00009964"/>
    </source>
</evidence>
<dbReference type="InterPro" id="IPR002514">
    <property type="entry name" value="Transposase_8"/>
</dbReference>
<accession>A0ABT5NV82</accession>
<comment type="similarity">
    <text evidence="1">Belongs to the transposase 8 family.</text>
</comment>
<proteinExistence type="inferred from homology"/>